<reference evidence="9 10" key="1">
    <citation type="journal article" date="2024" name="Commun. Biol.">
        <title>Comparative genomic analysis of thermophilic fungi reveals convergent evolutionary adaptations and gene losses.</title>
        <authorList>
            <person name="Steindorff A.S."/>
            <person name="Aguilar-Pontes M.V."/>
            <person name="Robinson A.J."/>
            <person name="Andreopoulos B."/>
            <person name="LaButti K."/>
            <person name="Kuo A."/>
            <person name="Mondo S."/>
            <person name="Riley R."/>
            <person name="Otillar R."/>
            <person name="Haridas S."/>
            <person name="Lipzen A."/>
            <person name="Grimwood J."/>
            <person name="Schmutz J."/>
            <person name="Clum A."/>
            <person name="Reid I.D."/>
            <person name="Moisan M.C."/>
            <person name="Butler G."/>
            <person name="Nguyen T.T.M."/>
            <person name="Dewar K."/>
            <person name="Conant G."/>
            <person name="Drula E."/>
            <person name="Henrissat B."/>
            <person name="Hansel C."/>
            <person name="Singer S."/>
            <person name="Hutchinson M.I."/>
            <person name="de Vries R.P."/>
            <person name="Natvig D.O."/>
            <person name="Powell A.J."/>
            <person name="Tsang A."/>
            <person name="Grigoriev I.V."/>
        </authorList>
    </citation>
    <scope>NUCLEOTIDE SEQUENCE [LARGE SCALE GENOMIC DNA]</scope>
    <source>
        <strain evidence="9 10">CBS 494.80</strain>
    </source>
</reference>
<dbReference type="PANTHER" id="PTHR33048:SF143">
    <property type="entry name" value="EXTRACELLULAR MEMBRANE PROTEIN CFEM DOMAIN-CONTAINING PROTEIN-RELATED"/>
    <property type="match status" value="1"/>
</dbReference>
<feature type="compositionally biased region" description="Polar residues" evidence="6">
    <location>
        <begin position="385"/>
        <end position="406"/>
    </location>
</feature>
<evidence type="ECO:0000256" key="3">
    <source>
        <dbReference type="ARBA" id="ARBA00022989"/>
    </source>
</evidence>
<feature type="transmembrane region" description="Helical" evidence="7">
    <location>
        <begin position="311"/>
        <end position="329"/>
    </location>
</feature>
<feature type="domain" description="Rhodopsin" evidence="8">
    <location>
        <begin position="134"/>
        <end position="373"/>
    </location>
</feature>
<gene>
    <name evidence="9" type="ORF">VTL71DRAFT_438</name>
</gene>
<feature type="transmembrane region" description="Helical" evidence="7">
    <location>
        <begin position="228"/>
        <end position="248"/>
    </location>
</feature>
<evidence type="ECO:0000259" key="8">
    <source>
        <dbReference type="Pfam" id="PF20684"/>
    </source>
</evidence>
<dbReference type="Proteomes" id="UP001595075">
    <property type="component" value="Unassembled WGS sequence"/>
</dbReference>
<sequence length="491" mass="54799">MYHEACQTPLLKYVAIKKLTGEDSKFSNHLSEIVPEAVNEFGATCHLVSTICLISRINMFKSRSEHTQSTPLDPNFTNAVSLCAYSACTIPDLLQLQKFSAISCGVKNDRSRLNDVLNMDYVVPPLTALFVAGRIAARFRLHVGLGADDWTVLAASAAYFAAVGTSLGLVLNDFGLHTYHLSVEQVIAGKKFFYAVQLFYMISITLIKLALLLFFLRIFTDHKLRQAIWITGLFILSSNLSIFLALAFQCTPFEAYWTNWLHKEDTKTCINTFAALEAAAVFSILHHVMILVLPIPTVWRLDLVWKKKANLLIMFSVGSIALICSFLRLPPLIRLHHSKDLSYDQAPVILYSHLEQSVGIICACLPACRSLLEHFFPSMKMNFGESDNPTPGTQAKRSQSAKPSRSQLEKTESTRSLVELSELPVRKGNGKDRSSTTNLTVNDETGRGRGEDKDLGVSATAETRPRTGPASRTDYRVTYTKKWVEMNAYKT</sequence>
<protein>
    <recommendedName>
        <fullName evidence="8">Rhodopsin domain-containing protein</fullName>
    </recommendedName>
</protein>
<feature type="region of interest" description="Disordered" evidence="6">
    <location>
        <begin position="383"/>
        <end position="474"/>
    </location>
</feature>
<keyword evidence="10" id="KW-1185">Reference proteome</keyword>
<accession>A0ABR4D067</accession>
<proteinExistence type="inferred from homology"/>
<dbReference type="EMBL" id="JAZHXI010000001">
    <property type="protein sequence ID" value="KAL2075495.1"/>
    <property type="molecule type" value="Genomic_DNA"/>
</dbReference>
<dbReference type="PANTHER" id="PTHR33048">
    <property type="entry name" value="PTH11-LIKE INTEGRAL MEMBRANE PROTEIN (AFU_ORTHOLOGUE AFUA_5G11245)"/>
    <property type="match status" value="1"/>
</dbReference>
<evidence type="ECO:0000256" key="2">
    <source>
        <dbReference type="ARBA" id="ARBA00022692"/>
    </source>
</evidence>
<dbReference type="InterPro" id="IPR049326">
    <property type="entry name" value="Rhodopsin_dom_fungi"/>
</dbReference>
<feature type="transmembrane region" description="Helical" evidence="7">
    <location>
        <begin position="150"/>
        <end position="172"/>
    </location>
</feature>
<dbReference type="Pfam" id="PF20684">
    <property type="entry name" value="Fung_rhodopsin"/>
    <property type="match status" value="1"/>
</dbReference>
<comment type="similarity">
    <text evidence="5">Belongs to the SAT4 family.</text>
</comment>
<feature type="transmembrane region" description="Helical" evidence="7">
    <location>
        <begin position="278"/>
        <end position="299"/>
    </location>
</feature>
<comment type="caution">
    <text evidence="9">The sequence shown here is derived from an EMBL/GenBank/DDBJ whole genome shotgun (WGS) entry which is preliminary data.</text>
</comment>
<comment type="subcellular location">
    <subcellularLocation>
        <location evidence="1">Membrane</location>
        <topology evidence="1">Multi-pass membrane protein</topology>
    </subcellularLocation>
</comment>
<evidence type="ECO:0000313" key="10">
    <source>
        <dbReference type="Proteomes" id="UP001595075"/>
    </source>
</evidence>
<evidence type="ECO:0000256" key="7">
    <source>
        <dbReference type="SAM" id="Phobius"/>
    </source>
</evidence>
<organism evidence="9 10">
    <name type="scientific">Oculimacula yallundae</name>
    <dbReference type="NCBI Taxonomy" id="86028"/>
    <lineage>
        <taxon>Eukaryota</taxon>
        <taxon>Fungi</taxon>
        <taxon>Dikarya</taxon>
        <taxon>Ascomycota</taxon>
        <taxon>Pezizomycotina</taxon>
        <taxon>Leotiomycetes</taxon>
        <taxon>Helotiales</taxon>
        <taxon>Ploettnerulaceae</taxon>
        <taxon>Oculimacula</taxon>
    </lineage>
</organism>
<keyword evidence="2 7" id="KW-0812">Transmembrane</keyword>
<evidence type="ECO:0000256" key="1">
    <source>
        <dbReference type="ARBA" id="ARBA00004141"/>
    </source>
</evidence>
<evidence type="ECO:0000313" key="9">
    <source>
        <dbReference type="EMBL" id="KAL2075495.1"/>
    </source>
</evidence>
<evidence type="ECO:0000256" key="4">
    <source>
        <dbReference type="ARBA" id="ARBA00023136"/>
    </source>
</evidence>
<keyword evidence="4 7" id="KW-0472">Membrane</keyword>
<evidence type="ECO:0000256" key="5">
    <source>
        <dbReference type="ARBA" id="ARBA00038359"/>
    </source>
</evidence>
<dbReference type="InterPro" id="IPR052337">
    <property type="entry name" value="SAT4-like"/>
</dbReference>
<evidence type="ECO:0000256" key="6">
    <source>
        <dbReference type="SAM" id="MobiDB-lite"/>
    </source>
</evidence>
<feature type="compositionally biased region" description="Basic and acidic residues" evidence="6">
    <location>
        <begin position="444"/>
        <end position="455"/>
    </location>
</feature>
<keyword evidence="3 7" id="KW-1133">Transmembrane helix</keyword>
<name>A0ABR4D067_9HELO</name>
<feature type="transmembrane region" description="Helical" evidence="7">
    <location>
        <begin position="192"/>
        <end position="216"/>
    </location>
</feature>